<dbReference type="Pfam" id="PF08340">
    <property type="entry name" value="YicC-like_C"/>
    <property type="match status" value="1"/>
</dbReference>
<gene>
    <name evidence="8" type="ORF">C8D98_1863</name>
</gene>
<dbReference type="Pfam" id="PF03755">
    <property type="entry name" value="YicC-like_N"/>
    <property type="match status" value="1"/>
</dbReference>
<keyword evidence="4" id="KW-0378">Hydrolase</keyword>
<organism evidence="8 9">
    <name type="scientific">Seleniivibrio woodruffii</name>
    <dbReference type="NCBI Taxonomy" id="1078050"/>
    <lineage>
        <taxon>Bacteria</taxon>
        <taxon>Pseudomonadati</taxon>
        <taxon>Deferribacterota</taxon>
        <taxon>Deferribacteres</taxon>
        <taxon>Deferribacterales</taxon>
        <taxon>Geovibrionaceae</taxon>
        <taxon>Seleniivibrio</taxon>
    </lineage>
</organism>
<feature type="domain" description="Endoribonuclease YicC-like C-terminal" evidence="7">
    <location>
        <begin position="174"/>
        <end position="288"/>
    </location>
</feature>
<dbReference type="EMBL" id="SMGG01000004">
    <property type="protein sequence ID" value="TCK60982.1"/>
    <property type="molecule type" value="Genomic_DNA"/>
</dbReference>
<evidence type="ECO:0000313" key="8">
    <source>
        <dbReference type="EMBL" id="TCK60982.1"/>
    </source>
</evidence>
<name>A0A4R1K9D0_9BACT</name>
<dbReference type="AlphaFoldDB" id="A0A4R1K9D0"/>
<keyword evidence="9" id="KW-1185">Reference proteome</keyword>
<evidence type="ECO:0000256" key="4">
    <source>
        <dbReference type="ARBA" id="ARBA00022801"/>
    </source>
</evidence>
<evidence type="ECO:0000256" key="3">
    <source>
        <dbReference type="ARBA" id="ARBA00022759"/>
    </source>
</evidence>
<evidence type="ECO:0000259" key="6">
    <source>
        <dbReference type="Pfam" id="PF03755"/>
    </source>
</evidence>
<keyword evidence="3" id="KW-0255">Endonuclease</keyword>
<evidence type="ECO:0000259" key="7">
    <source>
        <dbReference type="Pfam" id="PF08340"/>
    </source>
</evidence>
<comment type="similarity">
    <text evidence="5">Belongs to the YicC/YloC family.</text>
</comment>
<dbReference type="PANTHER" id="PTHR30636:SF3">
    <property type="entry name" value="UPF0701 PROTEIN YICC"/>
    <property type="match status" value="1"/>
</dbReference>
<evidence type="ECO:0000313" key="9">
    <source>
        <dbReference type="Proteomes" id="UP000294614"/>
    </source>
</evidence>
<comment type="caution">
    <text evidence="8">The sequence shown here is derived from an EMBL/GenBank/DDBJ whole genome shotgun (WGS) entry which is preliminary data.</text>
</comment>
<proteinExistence type="inferred from homology"/>
<reference evidence="8 9" key="1">
    <citation type="submission" date="2019-03" db="EMBL/GenBank/DDBJ databases">
        <title>Genomic Encyclopedia of Type Strains, Phase IV (KMG-IV): sequencing the most valuable type-strain genomes for metagenomic binning, comparative biology and taxonomic classification.</title>
        <authorList>
            <person name="Goeker M."/>
        </authorList>
    </citation>
    <scope>NUCLEOTIDE SEQUENCE [LARGE SCALE GENOMIC DNA]</scope>
    <source>
        <strain evidence="8 9">DSM 24984</strain>
    </source>
</reference>
<dbReference type="RefSeq" id="WP_132873838.1">
    <property type="nucleotide sequence ID" value="NZ_SMGG01000004.1"/>
</dbReference>
<protein>
    <submittedName>
        <fullName evidence="8">Uncharacterized protein (TIGR00255 family)</fullName>
    </submittedName>
</protein>
<evidence type="ECO:0000256" key="5">
    <source>
        <dbReference type="ARBA" id="ARBA00035648"/>
    </source>
</evidence>
<sequence length="289" mass="33182">MTAKSMTGYGKIITGNELCDIKVEMKSVNSRYFDCNVRMPRLFNFMEMSLKNVLKDILVRGKVDVNIDLKLKKQQYRPVLRQDAVESYLNVLTELKEKFGVHGKISLEHLLNFNDILETEETDDLGQRLSEFVIECIKKCAAELDEMRTLEGKNLADDIKSRLDTISGIAADIDKNREGVYEYWREKFAKRMADFGVDAEEKIVQEAAVMAEKADISEEITRIASHGEQFRRIIDTEHENGKKLDFMCQELNREFNTIGSKSGKTAIINNVVQAKSEIEKIREQVQNLV</sequence>
<accession>A0A4R1K9D0</accession>
<dbReference type="GO" id="GO:0016787">
    <property type="term" value="F:hydrolase activity"/>
    <property type="evidence" value="ECO:0007669"/>
    <property type="project" value="UniProtKB-KW"/>
</dbReference>
<dbReference type="GO" id="GO:0004521">
    <property type="term" value="F:RNA endonuclease activity"/>
    <property type="evidence" value="ECO:0007669"/>
    <property type="project" value="InterPro"/>
</dbReference>
<dbReference type="Proteomes" id="UP000294614">
    <property type="component" value="Unassembled WGS sequence"/>
</dbReference>
<comment type="cofactor">
    <cofactor evidence="1">
        <name>a divalent metal cation</name>
        <dbReference type="ChEBI" id="CHEBI:60240"/>
    </cofactor>
</comment>
<evidence type="ECO:0000256" key="2">
    <source>
        <dbReference type="ARBA" id="ARBA00022722"/>
    </source>
</evidence>
<keyword evidence="2" id="KW-0540">Nuclease</keyword>
<dbReference type="OrthoDB" id="9771229at2"/>
<dbReference type="PANTHER" id="PTHR30636">
    <property type="entry name" value="UPF0701 PROTEIN YICC"/>
    <property type="match status" value="1"/>
</dbReference>
<dbReference type="NCBIfam" id="TIGR00255">
    <property type="entry name" value="YicC/YloC family endoribonuclease"/>
    <property type="match status" value="1"/>
</dbReference>
<evidence type="ECO:0000256" key="1">
    <source>
        <dbReference type="ARBA" id="ARBA00001968"/>
    </source>
</evidence>
<dbReference type="InterPro" id="IPR013527">
    <property type="entry name" value="YicC-like_N"/>
</dbReference>
<dbReference type="InterPro" id="IPR005229">
    <property type="entry name" value="YicC/YloC-like"/>
</dbReference>
<dbReference type="InterPro" id="IPR013551">
    <property type="entry name" value="YicC-like_C"/>
</dbReference>
<feature type="domain" description="Endoribonuclease YicC-like N-terminal" evidence="6">
    <location>
        <begin position="4"/>
        <end position="156"/>
    </location>
</feature>